<gene>
    <name evidence="2" type="ORF">IM811_002309</name>
</gene>
<sequence length="117" mass="12793">MSSPRQEKKNRRPSSASTAQEQHPDPRTTVREVLPDPAVPLQRPRQRLDHLGHHRGPQAGAQVHRLPDHGLAPGSCEDDSSAAGADYSLTTSVSFHQNRSKARLAESDARLEGPHAE</sequence>
<feature type="compositionally biased region" description="Basic and acidic residues" evidence="1">
    <location>
        <begin position="103"/>
        <end position="117"/>
    </location>
</feature>
<feature type="region of interest" description="Disordered" evidence="1">
    <location>
        <begin position="1"/>
        <end position="117"/>
    </location>
</feature>
<proteinExistence type="predicted"/>
<feature type="compositionally biased region" description="Basic and acidic residues" evidence="1">
    <location>
        <begin position="22"/>
        <end position="34"/>
    </location>
</feature>
<dbReference type="EMBL" id="JADCTT010000010">
    <property type="protein sequence ID" value="KAF9746975.1"/>
    <property type="molecule type" value="Genomic_DNA"/>
</dbReference>
<evidence type="ECO:0000313" key="2">
    <source>
        <dbReference type="EMBL" id="KAF9746975.1"/>
    </source>
</evidence>
<comment type="caution">
    <text evidence="2">The sequence shown here is derived from an EMBL/GenBank/DDBJ whole genome shotgun (WGS) entry which is preliminary data.</text>
</comment>
<reference evidence="2" key="1">
    <citation type="submission" date="2020-10" db="EMBL/GenBank/DDBJ databases">
        <title>High-Quality Genome Resource of Clonostachys rosea strain S41 by Oxford Nanopore Long-Read Sequencing.</title>
        <authorList>
            <person name="Wang H."/>
        </authorList>
    </citation>
    <scope>NUCLEOTIDE SEQUENCE</scope>
    <source>
        <strain evidence="2">S41</strain>
    </source>
</reference>
<evidence type="ECO:0000313" key="3">
    <source>
        <dbReference type="Proteomes" id="UP000616885"/>
    </source>
</evidence>
<organism evidence="2 3">
    <name type="scientific">Bionectria ochroleuca</name>
    <name type="common">Gliocladium roseum</name>
    <dbReference type="NCBI Taxonomy" id="29856"/>
    <lineage>
        <taxon>Eukaryota</taxon>
        <taxon>Fungi</taxon>
        <taxon>Dikarya</taxon>
        <taxon>Ascomycota</taxon>
        <taxon>Pezizomycotina</taxon>
        <taxon>Sordariomycetes</taxon>
        <taxon>Hypocreomycetidae</taxon>
        <taxon>Hypocreales</taxon>
        <taxon>Bionectriaceae</taxon>
        <taxon>Clonostachys</taxon>
    </lineage>
</organism>
<name>A0A8H7KAK6_BIOOC</name>
<feature type="compositionally biased region" description="Polar residues" evidence="1">
    <location>
        <begin position="88"/>
        <end position="97"/>
    </location>
</feature>
<evidence type="ECO:0000256" key="1">
    <source>
        <dbReference type="SAM" id="MobiDB-lite"/>
    </source>
</evidence>
<dbReference type="AlphaFoldDB" id="A0A8H7KAK6"/>
<dbReference type="Proteomes" id="UP000616885">
    <property type="component" value="Unassembled WGS sequence"/>
</dbReference>
<protein>
    <submittedName>
        <fullName evidence="2">Uncharacterized protein</fullName>
    </submittedName>
</protein>
<accession>A0A8H7KAK6</accession>